<dbReference type="OrthoDB" id="10257284at2759"/>
<dbReference type="PANTHER" id="PTHR11567:SF110">
    <property type="entry name" value="2-PHOSPHOXYLOSE PHOSPHATASE 1"/>
    <property type="match status" value="1"/>
</dbReference>
<dbReference type="InterPro" id="IPR000560">
    <property type="entry name" value="His_Pase_clade-2"/>
</dbReference>
<comment type="catalytic activity">
    <reaction evidence="3">
        <text>3-O-[beta-D-GlcA-(1-&gt;3)-beta-D-Gal-(1-&gt;3)-beta-D-Gal-(1-&gt;4)-beta-D-2-O-P-Xyl]-L-seryl-[protein] + H2O = 3-O-(beta-D-GlcA-(1-&gt;3)-beta-D-Gal-(1-&gt;3)-beta-D-Gal-(1-&gt;4)-beta-D-Xyl)-L-seryl-[protein] + phosphate</text>
        <dbReference type="Rhea" id="RHEA:56512"/>
        <dbReference type="Rhea" id="RHEA-COMP:12573"/>
        <dbReference type="Rhea" id="RHEA-COMP:14559"/>
        <dbReference type="ChEBI" id="CHEBI:15377"/>
        <dbReference type="ChEBI" id="CHEBI:43474"/>
        <dbReference type="ChEBI" id="CHEBI:132093"/>
        <dbReference type="ChEBI" id="CHEBI:140495"/>
    </reaction>
</comment>
<organism evidence="6 7">
    <name type="scientific">Clytia hemisphaerica</name>
    <dbReference type="NCBI Taxonomy" id="252671"/>
    <lineage>
        <taxon>Eukaryota</taxon>
        <taxon>Metazoa</taxon>
        <taxon>Cnidaria</taxon>
        <taxon>Hydrozoa</taxon>
        <taxon>Hydroidolina</taxon>
        <taxon>Leptothecata</taxon>
        <taxon>Obeliida</taxon>
        <taxon>Clytiidae</taxon>
        <taxon>Clytia</taxon>
    </lineage>
</organism>
<comment type="similarity">
    <text evidence="1">Belongs to the histidine acid phosphatase family.</text>
</comment>
<dbReference type="SUPFAM" id="SSF53254">
    <property type="entry name" value="Phosphoglycerate mutase-like"/>
    <property type="match status" value="1"/>
</dbReference>
<dbReference type="PANTHER" id="PTHR11567">
    <property type="entry name" value="ACID PHOSPHATASE-RELATED"/>
    <property type="match status" value="1"/>
</dbReference>
<reference evidence="6" key="1">
    <citation type="submission" date="2021-01" db="UniProtKB">
        <authorList>
            <consortium name="EnsemblMetazoa"/>
        </authorList>
    </citation>
    <scope>IDENTIFICATION</scope>
</reference>
<evidence type="ECO:0000256" key="1">
    <source>
        <dbReference type="ARBA" id="ARBA00005375"/>
    </source>
</evidence>
<evidence type="ECO:0000256" key="5">
    <source>
        <dbReference type="ARBA" id="ARBA00041499"/>
    </source>
</evidence>
<accession>A0A7M5XIW9</accession>
<evidence type="ECO:0000256" key="4">
    <source>
        <dbReference type="ARBA" id="ARBA00040357"/>
    </source>
</evidence>
<evidence type="ECO:0000313" key="6">
    <source>
        <dbReference type="EnsemblMetazoa" id="CLYHEMP023046.2"/>
    </source>
</evidence>
<dbReference type="RefSeq" id="XP_066936501.1">
    <property type="nucleotide sequence ID" value="XM_067080400.1"/>
</dbReference>
<dbReference type="InterPro" id="IPR050645">
    <property type="entry name" value="Histidine_acid_phosphatase"/>
</dbReference>
<dbReference type="EnsemblMetazoa" id="CLYHEMT023046.2">
    <property type="protein sequence ID" value="CLYHEMP023046.2"/>
    <property type="gene ID" value="CLYHEMG023046"/>
</dbReference>
<evidence type="ECO:0000313" key="7">
    <source>
        <dbReference type="Proteomes" id="UP000594262"/>
    </source>
</evidence>
<dbReference type="Proteomes" id="UP000594262">
    <property type="component" value="Unplaced"/>
</dbReference>
<evidence type="ECO:0000256" key="2">
    <source>
        <dbReference type="ARBA" id="ARBA00022801"/>
    </source>
</evidence>
<dbReference type="GeneID" id="136824223"/>
<keyword evidence="2" id="KW-0378">Hydrolase</keyword>
<dbReference type="EnsemblMetazoa" id="CLYHEMT023046.1">
    <property type="protein sequence ID" value="CLYHEMP023046.1"/>
    <property type="gene ID" value="CLYHEMG023046"/>
</dbReference>
<sequence length="379" mass="43385">MDSVRSPTHDATTYTLEQVQFVSRHGARTTITNIPDVHDFPHMELADWSGFEVKTSLPHILKLDNGKELLQSAYDKTMESRGLQGGMKVGELTRIGRKQALQLGNMLKKRYQEKNSFLSDVFKSNDIRIRSSNIERTILTALFIVEGLFGKENIQGEPLEIEVKERDNETMYPNWWACEALKEWKSTINYLNFTPDIASFTKECNALIGCESDPIHMVALVDIIKCRKSHGFRLPKELQGYEEKIGEKAAETFKTILEGENRSVGLKRSIGCLLNELCENMEKVVKGCSEFKLKLFSGHDTTLLALLLVLNQWFGGSVPSFASHIIFEVYKNQSNGKHYINIIYNGEELNFEQQERYLPLAEFLERIKLYRKTSLNAED</sequence>
<dbReference type="InterPro" id="IPR029033">
    <property type="entry name" value="His_PPase_superfam"/>
</dbReference>
<dbReference type="GO" id="GO:0016791">
    <property type="term" value="F:phosphatase activity"/>
    <property type="evidence" value="ECO:0007669"/>
    <property type="project" value="TreeGrafter"/>
</dbReference>
<dbReference type="CDD" id="cd07061">
    <property type="entry name" value="HP_HAP_like"/>
    <property type="match status" value="1"/>
</dbReference>
<proteinExistence type="inferred from homology"/>
<evidence type="ECO:0000256" key="3">
    <source>
        <dbReference type="ARBA" id="ARBA00036311"/>
    </source>
</evidence>
<protein>
    <recommendedName>
        <fullName evidence="4">2-phosphoxylose phosphatase 1</fullName>
    </recommendedName>
    <alternativeName>
        <fullName evidence="5">Acid phosphatase-like protein 2</fullName>
    </alternativeName>
</protein>
<dbReference type="AlphaFoldDB" id="A0A7M5XIW9"/>
<dbReference type="Pfam" id="PF00328">
    <property type="entry name" value="His_Phos_2"/>
    <property type="match status" value="1"/>
</dbReference>
<dbReference type="Gene3D" id="3.40.50.1240">
    <property type="entry name" value="Phosphoglycerate mutase-like"/>
    <property type="match status" value="1"/>
</dbReference>
<keyword evidence="7" id="KW-1185">Reference proteome</keyword>
<name>A0A7M5XIW9_9CNID</name>